<dbReference type="InterPro" id="IPR050523">
    <property type="entry name" value="AKR_Detox_Biosynth"/>
</dbReference>
<name>A0A1H4DWH8_9SPHI</name>
<dbReference type="PRINTS" id="PR00069">
    <property type="entry name" value="ALDKETRDTASE"/>
</dbReference>
<dbReference type="InterPro" id="IPR036812">
    <property type="entry name" value="NAD(P)_OxRdtase_dom_sf"/>
</dbReference>
<evidence type="ECO:0000259" key="2">
    <source>
        <dbReference type="Pfam" id="PF00248"/>
    </source>
</evidence>
<sequence length="324" mass="35380">MKHKLFGTNTGLYASEIILGGAGFGTRTPSGINSEDSTKILTAYADAGGNIIDTSDRYQLGESEEIIGKFIEHQRSNFIISTRYTRSDEVNPAISNYGNHRKAMRQGVESSLKRLKTDYIDIYMPHFDDGITPLDEILRGLEDLVNAGKVLYTGLANFPAWKVASIASLTKLTAIQIEYNLLQRSADREFLPMAAQFGLGSMAYSPLAGGLLTGKYRKGETGRITQNPTSDYHENETTKAVIDQLFVIAEELGFTPGQIALAWVLSKGVFPIIGARTIHHLNDGLKAVSVQLSLDHISQLDQLSAVTLGYPHDLLATVQASSRA</sequence>
<gene>
    <name evidence="3" type="ORF">SAMN05443550_105136</name>
</gene>
<keyword evidence="1" id="KW-0560">Oxidoreductase</keyword>
<dbReference type="STRING" id="425514.SAMN05443550_105136"/>
<proteinExistence type="predicted"/>
<organism evidence="3 4">
    <name type="scientific">Pedobacter hartonius</name>
    <dbReference type="NCBI Taxonomy" id="425514"/>
    <lineage>
        <taxon>Bacteria</taxon>
        <taxon>Pseudomonadati</taxon>
        <taxon>Bacteroidota</taxon>
        <taxon>Sphingobacteriia</taxon>
        <taxon>Sphingobacteriales</taxon>
        <taxon>Sphingobacteriaceae</taxon>
        <taxon>Pedobacter</taxon>
    </lineage>
</organism>
<dbReference type="RefSeq" id="WP_090556640.1">
    <property type="nucleotide sequence ID" value="NZ_FNRA01000005.1"/>
</dbReference>
<reference evidence="3 4" key="1">
    <citation type="submission" date="2016-10" db="EMBL/GenBank/DDBJ databases">
        <authorList>
            <person name="de Groot N.N."/>
        </authorList>
    </citation>
    <scope>NUCLEOTIDE SEQUENCE [LARGE SCALE GENOMIC DNA]</scope>
    <source>
        <strain evidence="3 4">DSM 19033</strain>
    </source>
</reference>
<dbReference type="AlphaFoldDB" id="A0A1H4DWH8"/>
<dbReference type="Gene3D" id="3.20.20.100">
    <property type="entry name" value="NADP-dependent oxidoreductase domain"/>
    <property type="match status" value="1"/>
</dbReference>
<dbReference type="GO" id="GO:0005829">
    <property type="term" value="C:cytosol"/>
    <property type="evidence" value="ECO:0007669"/>
    <property type="project" value="TreeGrafter"/>
</dbReference>
<dbReference type="SUPFAM" id="SSF51430">
    <property type="entry name" value="NAD(P)-linked oxidoreductase"/>
    <property type="match status" value="1"/>
</dbReference>
<accession>A0A1H4DWH8</accession>
<dbReference type="PANTHER" id="PTHR43364:SF4">
    <property type="entry name" value="NAD(P)-LINKED OXIDOREDUCTASE SUPERFAMILY PROTEIN"/>
    <property type="match status" value="1"/>
</dbReference>
<dbReference type="InterPro" id="IPR023210">
    <property type="entry name" value="NADP_OxRdtase_dom"/>
</dbReference>
<dbReference type="OrthoDB" id="9773828at2"/>
<dbReference type="EMBL" id="FNRA01000005">
    <property type="protein sequence ID" value="SEA77101.1"/>
    <property type="molecule type" value="Genomic_DNA"/>
</dbReference>
<dbReference type="PANTHER" id="PTHR43364">
    <property type="entry name" value="NADH-SPECIFIC METHYLGLYOXAL REDUCTASE-RELATED"/>
    <property type="match status" value="1"/>
</dbReference>
<dbReference type="Proteomes" id="UP000198850">
    <property type="component" value="Unassembled WGS sequence"/>
</dbReference>
<evidence type="ECO:0000313" key="4">
    <source>
        <dbReference type="Proteomes" id="UP000198850"/>
    </source>
</evidence>
<evidence type="ECO:0000256" key="1">
    <source>
        <dbReference type="ARBA" id="ARBA00023002"/>
    </source>
</evidence>
<feature type="domain" description="NADP-dependent oxidoreductase" evidence="2">
    <location>
        <begin position="16"/>
        <end position="304"/>
    </location>
</feature>
<protein>
    <submittedName>
        <fullName evidence="3">Predicted oxidoreductase</fullName>
    </submittedName>
</protein>
<keyword evidence="4" id="KW-1185">Reference proteome</keyword>
<dbReference type="Pfam" id="PF00248">
    <property type="entry name" value="Aldo_ket_red"/>
    <property type="match status" value="1"/>
</dbReference>
<evidence type="ECO:0000313" key="3">
    <source>
        <dbReference type="EMBL" id="SEA77101.1"/>
    </source>
</evidence>
<dbReference type="GO" id="GO:0016491">
    <property type="term" value="F:oxidoreductase activity"/>
    <property type="evidence" value="ECO:0007669"/>
    <property type="project" value="UniProtKB-KW"/>
</dbReference>
<dbReference type="InterPro" id="IPR020471">
    <property type="entry name" value="AKR"/>
</dbReference>